<organism evidence="7 8">
    <name type="scientific">Novipirellula herctigrandis</name>
    <dbReference type="NCBI Taxonomy" id="2527986"/>
    <lineage>
        <taxon>Bacteria</taxon>
        <taxon>Pseudomonadati</taxon>
        <taxon>Planctomycetota</taxon>
        <taxon>Planctomycetia</taxon>
        <taxon>Pirellulales</taxon>
        <taxon>Pirellulaceae</taxon>
        <taxon>Novipirellula</taxon>
    </lineage>
</organism>
<protein>
    <recommendedName>
        <fullName evidence="5">Translational regulator CsrA</fullName>
    </recommendedName>
</protein>
<keyword evidence="3 5" id="KW-0810">Translation regulation</keyword>
<name>A0A5C5YMS9_9BACT</name>
<dbReference type="PANTHER" id="PTHR34984">
    <property type="entry name" value="CARBON STORAGE REGULATOR"/>
    <property type="match status" value="1"/>
</dbReference>
<dbReference type="SUPFAM" id="SSF117130">
    <property type="entry name" value="CsrA-like"/>
    <property type="match status" value="1"/>
</dbReference>
<dbReference type="GO" id="GO:0006109">
    <property type="term" value="P:regulation of carbohydrate metabolic process"/>
    <property type="evidence" value="ECO:0007669"/>
    <property type="project" value="InterPro"/>
</dbReference>
<dbReference type="GO" id="GO:0048027">
    <property type="term" value="F:mRNA 5'-UTR binding"/>
    <property type="evidence" value="ECO:0007669"/>
    <property type="project" value="UniProtKB-UniRule"/>
</dbReference>
<evidence type="ECO:0000313" key="7">
    <source>
        <dbReference type="EMBL" id="TWT76232.1"/>
    </source>
</evidence>
<comment type="subcellular location">
    <subcellularLocation>
        <location evidence="5">Cytoplasm</location>
    </subcellularLocation>
</comment>
<comment type="function">
    <text evidence="5">A translational regulator that binds mRNA to regulate translation initiation and/or mRNA stability. Usually binds in the 5'-UTR at or near the Shine-Dalgarno sequence preventing ribosome-binding, thus repressing translation. Its main target seems to be the major flagellin gene, while its function is anatagonized by FliW.</text>
</comment>
<proteinExistence type="inferred from homology"/>
<evidence type="ECO:0000256" key="5">
    <source>
        <dbReference type="HAMAP-Rule" id="MF_00167"/>
    </source>
</evidence>
<evidence type="ECO:0000256" key="1">
    <source>
        <dbReference type="ARBA" id="ARBA00022490"/>
    </source>
</evidence>
<dbReference type="Pfam" id="PF02599">
    <property type="entry name" value="CsrA"/>
    <property type="match status" value="1"/>
</dbReference>
<dbReference type="RefSeq" id="WP_146404035.1">
    <property type="nucleotide sequence ID" value="NZ_SJPJ01000002.1"/>
</dbReference>
<dbReference type="FunFam" id="2.60.40.4380:FF:000002">
    <property type="entry name" value="Translational regulator CsrA"/>
    <property type="match status" value="1"/>
</dbReference>
<evidence type="ECO:0000256" key="3">
    <source>
        <dbReference type="ARBA" id="ARBA00022845"/>
    </source>
</evidence>
<comment type="caution">
    <text evidence="7">The sequence shown here is derived from an EMBL/GenBank/DDBJ whole genome shotgun (WGS) entry which is preliminary data.</text>
</comment>
<keyword evidence="8" id="KW-1185">Reference proteome</keyword>
<dbReference type="GO" id="GO:0045947">
    <property type="term" value="P:negative regulation of translational initiation"/>
    <property type="evidence" value="ECO:0007669"/>
    <property type="project" value="UniProtKB-UniRule"/>
</dbReference>
<dbReference type="GO" id="GO:0006402">
    <property type="term" value="P:mRNA catabolic process"/>
    <property type="evidence" value="ECO:0007669"/>
    <property type="project" value="InterPro"/>
</dbReference>
<comment type="subunit">
    <text evidence="5">Homodimer; the beta-strands of each monomer intercalate to form a hydrophobic core, while the alpha-helices form wings that extend away from the core.</text>
</comment>
<evidence type="ECO:0000256" key="4">
    <source>
        <dbReference type="ARBA" id="ARBA00022884"/>
    </source>
</evidence>
<dbReference type="EMBL" id="SJPJ01000002">
    <property type="protein sequence ID" value="TWT76232.1"/>
    <property type="molecule type" value="Genomic_DNA"/>
</dbReference>
<keyword evidence="2 5" id="KW-0678">Repressor</keyword>
<reference evidence="7 8" key="1">
    <citation type="submission" date="2019-02" db="EMBL/GenBank/DDBJ databases">
        <title>Deep-cultivation of Planctomycetes and their phenomic and genomic characterization uncovers novel biology.</title>
        <authorList>
            <person name="Wiegand S."/>
            <person name="Jogler M."/>
            <person name="Boedeker C."/>
            <person name="Pinto D."/>
            <person name="Vollmers J."/>
            <person name="Rivas-Marin E."/>
            <person name="Kohn T."/>
            <person name="Peeters S.H."/>
            <person name="Heuer A."/>
            <person name="Rast P."/>
            <person name="Oberbeckmann S."/>
            <person name="Bunk B."/>
            <person name="Jeske O."/>
            <person name="Meyerdierks A."/>
            <person name="Storesund J.E."/>
            <person name="Kallscheuer N."/>
            <person name="Luecker S."/>
            <person name="Lage O.M."/>
            <person name="Pohl T."/>
            <person name="Merkel B.J."/>
            <person name="Hornburger P."/>
            <person name="Mueller R.-W."/>
            <person name="Bruemmer F."/>
            <person name="Labrenz M."/>
            <person name="Spormann A.M."/>
            <person name="Op Den Camp H."/>
            <person name="Overmann J."/>
            <person name="Amann R."/>
            <person name="Jetten M.S.M."/>
            <person name="Mascher T."/>
            <person name="Medema M.H."/>
            <person name="Devos D.P."/>
            <person name="Kaster A.-K."/>
            <person name="Ovreas L."/>
            <person name="Rohde M."/>
            <person name="Galperin M.Y."/>
            <person name="Jogler C."/>
        </authorList>
    </citation>
    <scope>NUCLEOTIDE SEQUENCE [LARGE SCALE GENOMIC DNA]</scope>
    <source>
        <strain evidence="7 8">CA13</strain>
    </source>
</reference>
<dbReference type="InterPro" id="IPR003751">
    <property type="entry name" value="CsrA"/>
</dbReference>
<dbReference type="GO" id="GO:1902208">
    <property type="term" value="P:regulation of bacterial-type flagellum assembly"/>
    <property type="evidence" value="ECO:0007669"/>
    <property type="project" value="UniProtKB-UniRule"/>
</dbReference>
<keyword evidence="4 5" id="KW-0694">RNA-binding</keyword>
<accession>A0A5C5YMS9</accession>
<comment type="similarity">
    <text evidence="5">Belongs to the CsrA/RsmA family.</text>
</comment>
<evidence type="ECO:0000256" key="6">
    <source>
        <dbReference type="SAM" id="MobiDB-lite"/>
    </source>
</evidence>
<sequence>MLVLSRKLNEKIQIGDNITITLIRVEGGKVRLGIDAPRDIRVLRAELEAIDPASLDPASLDPASLDPASREDDRDSESELSQISDREGAFAHPVAMPSRSVKKSKVVEGVNRLNNLTSPHLYSARIRVNDSAKPQAGAPLAGFLR</sequence>
<dbReference type="GO" id="GO:0044781">
    <property type="term" value="P:bacterial-type flagellum organization"/>
    <property type="evidence" value="ECO:0007669"/>
    <property type="project" value="UniProtKB-KW"/>
</dbReference>
<dbReference type="PANTHER" id="PTHR34984:SF1">
    <property type="entry name" value="CARBON STORAGE REGULATOR"/>
    <property type="match status" value="1"/>
</dbReference>
<dbReference type="AlphaFoldDB" id="A0A5C5YMS9"/>
<dbReference type="Gene3D" id="2.60.40.4380">
    <property type="entry name" value="Translational regulator CsrA"/>
    <property type="match status" value="1"/>
</dbReference>
<dbReference type="Proteomes" id="UP000315010">
    <property type="component" value="Unassembled WGS sequence"/>
</dbReference>
<keyword evidence="5" id="KW-1005">Bacterial flagellum biogenesis</keyword>
<dbReference type="GO" id="GO:0005829">
    <property type="term" value="C:cytosol"/>
    <property type="evidence" value="ECO:0007669"/>
    <property type="project" value="TreeGrafter"/>
</dbReference>
<feature type="region of interest" description="Disordered" evidence="6">
    <location>
        <begin position="54"/>
        <end position="103"/>
    </location>
</feature>
<keyword evidence="1 5" id="KW-0963">Cytoplasm</keyword>
<dbReference type="InterPro" id="IPR036107">
    <property type="entry name" value="CsrA_sf"/>
</dbReference>
<gene>
    <name evidence="5" type="primary">csrA</name>
    <name evidence="7" type="ORF">CA13_67240</name>
</gene>
<evidence type="ECO:0000256" key="2">
    <source>
        <dbReference type="ARBA" id="ARBA00022491"/>
    </source>
</evidence>
<dbReference type="HAMAP" id="MF_00167">
    <property type="entry name" value="CsrA"/>
    <property type="match status" value="1"/>
</dbReference>
<evidence type="ECO:0000313" key="8">
    <source>
        <dbReference type="Proteomes" id="UP000315010"/>
    </source>
</evidence>
<dbReference type="OrthoDB" id="289081at2"/>